<name>X0T3L1_9ZZZZ</name>
<feature type="non-terminal residue" evidence="1">
    <location>
        <position position="161"/>
    </location>
</feature>
<gene>
    <name evidence="1" type="ORF">S01H1_17278</name>
</gene>
<accession>X0T3L1</accession>
<proteinExistence type="predicted"/>
<dbReference type="AlphaFoldDB" id="X0T3L1"/>
<evidence type="ECO:0000313" key="1">
    <source>
        <dbReference type="EMBL" id="GAF70635.1"/>
    </source>
</evidence>
<comment type="caution">
    <text evidence="1">The sequence shown here is derived from an EMBL/GenBank/DDBJ whole genome shotgun (WGS) entry which is preliminary data.</text>
</comment>
<sequence>MSSTQTALEVRLRLKDKLEDQINIIPCWNERKSISVLGIPFASPRFTPENYTARPLLERSREGKILAPEKFSKATPWEQTACSDKNVALLTNNPTESNEREKSRCSLGGRLNYIPAQWDVLGETPHACDNVDLATFWKDFAQVLLAAINETGPPAVYNFII</sequence>
<protein>
    <submittedName>
        <fullName evidence="1">Uncharacterized protein</fullName>
    </submittedName>
</protein>
<organism evidence="1">
    <name type="scientific">marine sediment metagenome</name>
    <dbReference type="NCBI Taxonomy" id="412755"/>
    <lineage>
        <taxon>unclassified sequences</taxon>
        <taxon>metagenomes</taxon>
        <taxon>ecological metagenomes</taxon>
    </lineage>
</organism>
<reference evidence="1" key="1">
    <citation type="journal article" date="2014" name="Front. Microbiol.">
        <title>High frequency of phylogenetically diverse reductive dehalogenase-homologous genes in deep subseafloor sedimentary metagenomes.</title>
        <authorList>
            <person name="Kawai M."/>
            <person name="Futagami T."/>
            <person name="Toyoda A."/>
            <person name="Takaki Y."/>
            <person name="Nishi S."/>
            <person name="Hori S."/>
            <person name="Arai W."/>
            <person name="Tsubouchi T."/>
            <person name="Morono Y."/>
            <person name="Uchiyama I."/>
            <person name="Ito T."/>
            <person name="Fujiyama A."/>
            <person name="Inagaki F."/>
            <person name="Takami H."/>
        </authorList>
    </citation>
    <scope>NUCLEOTIDE SEQUENCE</scope>
    <source>
        <strain evidence="1">Expedition CK06-06</strain>
    </source>
</reference>
<dbReference type="EMBL" id="BARS01009157">
    <property type="protein sequence ID" value="GAF70635.1"/>
    <property type="molecule type" value="Genomic_DNA"/>
</dbReference>